<dbReference type="Proteomes" id="UP000515344">
    <property type="component" value="Chromosome"/>
</dbReference>
<dbReference type="GO" id="GO:0005524">
    <property type="term" value="F:ATP binding"/>
    <property type="evidence" value="ECO:0007669"/>
    <property type="project" value="InterPro"/>
</dbReference>
<sequence length="926" mass="106103">MLEIRQLIKTPSGVTPGEQPLNRAQLKVFFPNLTDEGMKTLLSFSKWEWQKTEADIVGQSQYIKDERERSMMQKKAMTRKLQSMMSAVRQLQGVEFYHPAAQTVKCVFYSYPVELAFHATAEEDRYHLEVYVVKGKERMPLTEFKRYHFLVETESCYYQLTSKSHDAIEWLQQQDATTWTTNDPAAFEQVLNKLREWELKVDASVIAKGEELIAEPQPQVMLSELNNTFLKLEPRFVYDGYVVDGPFEEITKQQSADKVISIVRHKQKEEELVEFLRSLHEKFANQSNGFFYLNFAEAQKKGWFLKVYHKLLEMNIDLLGIDLMKHFRYSPHIAETVISKQEVEGNWIVVSMTVQFGKEAIPLNYLQKSLMNGQKAVMLKDGSLGVLGEEWLKQYGMMIRHGKVRKVELLVPKWLLMSEATGETNADASIKTDISATWYSKWKQWEKQEDALYALPKGLTVEQLRPYQQKGYEWLRLLSEIGGSGCLADDMGLGKTLQTITFLLHKIEEQPTDQHLVVAPASLLYNWQKELEKFAPDVKAVVFHGAGRDEEELKDESNRIIITSYGTLRQDVELLQTIPWNTVVVDESQNIKNPSAQITKATWQLVAKTKIALSGTPVMNGTGDLFSQMHFLLPGLLGSNEFFRREYAIPIEQKGDAEKAAALQKLIRPFVLRRTKEQAAPDLPAKTESILWCEMEADQRAAYESIKENVRGNILMDISENGLNKGKMSVLAGLTKLRQICNSCELVNDEDVFAYDSIKTKVLIDELKTIIPQHRALVFSQFTSMLDLLERDLQKEGIKYIRLDGQTKISERQELVSEFQNDESDVAVFLLSLKAGNAGLTLTAADYVFLFDPWWNTAVENQAIDRTHRIGQQSQVFAYRMICKDSIEEKIMKMAAGKKKLAEDLITAEEGFVKSLTLDDIKYLLE</sequence>
<feature type="domain" description="Helicase ATP-binding" evidence="2">
    <location>
        <begin position="476"/>
        <end position="635"/>
    </location>
</feature>
<dbReference type="PANTHER" id="PTHR10799">
    <property type="entry name" value="SNF2/RAD54 HELICASE FAMILY"/>
    <property type="match status" value="1"/>
</dbReference>
<keyword evidence="4" id="KW-0547">Nucleotide-binding</keyword>
<dbReference type="Gene3D" id="3.40.50.300">
    <property type="entry name" value="P-loop containing nucleotide triphosphate hydrolases"/>
    <property type="match status" value="1"/>
</dbReference>
<reference evidence="5" key="1">
    <citation type="submission" date="2020-08" db="EMBL/GenBank/DDBJ databases">
        <title>Lacibacter sp. S13-6-6 genome sequencing.</title>
        <authorList>
            <person name="Jin L."/>
        </authorList>
    </citation>
    <scope>NUCLEOTIDE SEQUENCE [LARGE SCALE GENOMIC DNA]</scope>
    <source>
        <strain evidence="5">S13-6-6</strain>
    </source>
</reference>
<dbReference type="GO" id="GO:0016787">
    <property type="term" value="F:hydrolase activity"/>
    <property type="evidence" value="ECO:0007669"/>
    <property type="project" value="UniProtKB-KW"/>
</dbReference>
<dbReference type="InterPro" id="IPR027417">
    <property type="entry name" value="P-loop_NTPase"/>
</dbReference>
<feature type="domain" description="Helicase C-terminal" evidence="3">
    <location>
        <begin position="763"/>
        <end position="926"/>
    </location>
</feature>
<dbReference type="AlphaFoldDB" id="A0A7G5XJ68"/>
<dbReference type="InterPro" id="IPR049730">
    <property type="entry name" value="SNF2/RAD54-like_C"/>
</dbReference>
<keyword evidence="1" id="KW-0378">Hydrolase</keyword>
<dbReference type="InterPro" id="IPR014001">
    <property type="entry name" value="Helicase_ATP-bd"/>
</dbReference>
<dbReference type="KEGG" id="lacs:H4075_04775"/>
<accession>A0A7G5XJ68</accession>
<protein>
    <submittedName>
        <fullName evidence="4">DEAD/DEAH box helicase family protein</fullName>
    </submittedName>
</protein>
<evidence type="ECO:0000313" key="4">
    <source>
        <dbReference type="EMBL" id="QNA45521.1"/>
    </source>
</evidence>
<dbReference type="InterPro" id="IPR001650">
    <property type="entry name" value="Helicase_C-like"/>
</dbReference>
<dbReference type="CDD" id="cd18012">
    <property type="entry name" value="DEXQc_arch_SWI2_SNF2"/>
    <property type="match status" value="1"/>
</dbReference>
<evidence type="ECO:0000259" key="3">
    <source>
        <dbReference type="PROSITE" id="PS51194"/>
    </source>
</evidence>
<dbReference type="PROSITE" id="PS51194">
    <property type="entry name" value="HELICASE_CTER"/>
    <property type="match status" value="1"/>
</dbReference>
<dbReference type="EMBL" id="CP060007">
    <property type="protein sequence ID" value="QNA45521.1"/>
    <property type="molecule type" value="Genomic_DNA"/>
</dbReference>
<gene>
    <name evidence="4" type="ORF">H4075_04775</name>
</gene>
<dbReference type="PROSITE" id="PS51192">
    <property type="entry name" value="HELICASE_ATP_BIND_1"/>
    <property type="match status" value="1"/>
</dbReference>
<dbReference type="InterPro" id="IPR000330">
    <property type="entry name" value="SNF2_N"/>
</dbReference>
<organism evidence="4 5">
    <name type="scientific">Lacibacter sediminis</name>
    <dbReference type="NCBI Taxonomy" id="2760713"/>
    <lineage>
        <taxon>Bacteria</taxon>
        <taxon>Pseudomonadati</taxon>
        <taxon>Bacteroidota</taxon>
        <taxon>Chitinophagia</taxon>
        <taxon>Chitinophagales</taxon>
        <taxon>Chitinophagaceae</taxon>
        <taxon>Lacibacter</taxon>
    </lineage>
</organism>
<keyword evidence="5" id="KW-1185">Reference proteome</keyword>
<dbReference type="GO" id="GO:0004386">
    <property type="term" value="F:helicase activity"/>
    <property type="evidence" value="ECO:0007669"/>
    <property type="project" value="UniProtKB-KW"/>
</dbReference>
<evidence type="ECO:0000259" key="2">
    <source>
        <dbReference type="PROSITE" id="PS51192"/>
    </source>
</evidence>
<dbReference type="Pfam" id="PF00176">
    <property type="entry name" value="SNF2-rel_dom"/>
    <property type="match status" value="1"/>
</dbReference>
<evidence type="ECO:0000256" key="1">
    <source>
        <dbReference type="ARBA" id="ARBA00022801"/>
    </source>
</evidence>
<evidence type="ECO:0000313" key="5">
    <source>
        <dbReference type="Proteomes" id="UP000515344"/>
    </source>
</evidence>
<dbReference type="SMART" id="SM00490">
    <property type="entry name" value="HELICc"/>
    <property type="match status" value="1"/>
</dbReference>
<dbReference type="CDD" id="cd18793">
    <property type="entry name" value="SF2_C_SNF"/>
    <property type="match status" value="1"/>
</dbReference>
<name>A0A7G5XJ68_9BACT</name>
<keyword evidence="4" id="KW-0347">Helicase</keyword>
<dbReference type="RefSeq" id="WP_182804652.1">
    <property type="nucleotide sequence ID" value="NZ_CP060007.1"/>
</dbReference>
<proteinExistence type="predicted"/>
<dbReference type="Pfam" id="PF00271">
    <property type="entry name" value="Helicase_C"/>
    <property type="match status" value="1"/>
</dbReference>
<dbReference type="SUPFAM" id="SSF52540">
    <property type="entry name" value="P-loop containing nucleoside triphosphate hydrolases"/>
    <property type="match status" value="2"/>
</dbReference>
<keyword evidence="4" id="KW-0067">ATP-binding</keyword>
<dbReference type="Gene3D" id="3.40.50.10810">
    <property type="entry name" value="Tandem AAA-ATPase domain"/>
    <property type="match status" value="1"/>
</dbReference>
<dbReference type="InterPro" id="IPR038718">
    <property type="entry name" value="SNF2-like_sf"/>
</dbReference>
<dbReference type="SMART" id="SM00487">
    <property type="entry name" value="DEXDc"/>
    <property type="match status" value="1"/>
</dbReference>